<proteinExistence type="inferred from homology"/>
<reference evidence="5" key="1">
    <citation type="submission" date="2014-12" db="EMBL/GenBank/DDBJ databases">
        <title>Insight into the proteome of Arion vulgaris.</title>
        <authorList>
            <person name="Aradska J."/>
            <person name="Bulat T."/>
            <person name="Smidak R."/>
            <person name="Sarate P."/>
            <person name="Gangsoo J."/>
            <person name="Sialana F."/>
            <person name="Bilban M."/>
            <person name="Lubec G."/>
        </authorList>
    </citation>
    <scope>NUCLEOTIDE SEQUENCE</scope>
    <source>
        <tissue evidence="5">Skin</tissue>
    </source>
</reference>
<evidence type="ECO:0000256" key="3">
    <source>
        <dbReference type="SAM" id="MobiDB-lite"/>
    </source>
</evidence>
<dbReference type="AlphaFoldDB" id="A0A0B7B0W8"/>
<evidence type="ECO:0000313" key="5">
    <source>
        <dbReference type="EMBL" id="CEK85931.1"/>
    </source>
</evidence>
<feature type="region of interest" description="Disordered" evidence="3">
    <location>
        <begin position="43"/>
        <end position="64"/>
    </location>
</feature>
<dbReference type="Gene3D" id="3.30.412.10">
    <property type="entry name" value="Proaerolysin, chain A, domain 2"/>
    <property type="match status" value="1"/>
</dbReference>
<evidence type="ECO:0000256" key="2">
    <source>
        <dbReference type="ARBA" id="ARBA00023157"/>
    </source>
</evidence>
<organism evidence="5">
    <name type="scientific">Arion vulgaris</name>
    <dbReference type="NCBI Taxonomy" id="1028688"/>
    <lineage>
        <taxon>Eukaryota</taxon>
        <taxon>Metazoa</taxon>
        <taxon>Spiralia</taxon>
        <taxon>Lophotrochozoa</taxon>
        <taxon>Mollusca</taxon>
        <taxon>Gastropoda</taxon>
        <taxon>Heterobranchia</taxon>
        <taxon>Euthyneura</taxon>
        <taxon>Panpulmonata</taxon>
        <taxon>Eupulmonata</taxon>
        <taxon>Stylommatophora</taxon>
        <taxon>Helicina</taxon>
        <taxon>Arionoidea</taxon>
        <taxon>Arionidae</taxon>
        <taxon>Arion</taxon>
    </lineage>
</organism>
<feature type="domain" description="Aerolysin-like C-terminal" evidence="4">
    <location>
        <begin position="5"/>
        <end position="192"/>
    </location>
</feature>
<protein>
    <recommendedName>
        <fullName evidence="4">Aerolysin-like C-terminal domain-containing protein</fullName>
    </recommendedName>
</protein>
<sequence length="197" mass="22690">TETISRTKTEKRSVKTRKVKSGFSFSYKGISVSFVFSYEDTETTDPTGKEQPKEFQVSTSKTLEPNSAARWRPTVFKKGKTLPSTSTIIDRLSTELQGFLRYGDYNGDSTNYHHEYRGIEQRPTFNDSFGNVQTPFYTDMKQQSNTNSMPWMWKGMKAKYSDAQNRIDDLRDENNYAFELKGQLQDVQGKNVFTETG</sequence>
<accession>A0A0B7B0W8</accession>
<evidence type="ECO:0000256" key="1">
    <source>
        <dbReference type="ARBA" id="ARBA00009831"/>
    </source>
</evidence>
<comment type="similarity">
    <text evidence="1">Belongs to the aerolysin family.</text>
</comment>
<dbReference type="InterPro" id="IPR055267">
    <property type="entry name" value="Aerolysin-like_C"/>
</dbReference>
<feature type="non-terminal residue" evidence="5">
    <location>
        <position position="1"/>
    </location>
</feature>
<gene>
    <name evidence="5" type="primary">ORF150944</name>
</gene>
<name>A0A0B7B0W8_9EUPU</name>
<dbReference type="EMBL" id="HACG01039066">
    <property type="protein sequence ID" value="CEK85931.1"/>
    <property type="molecule type" value="Transcribed_RNA"/>
</dbReference>
<keyword evidence="2" id="KW-1015">Disulfide bond</keyword>
<evidence type="ECO:0000259" key="4">
    <source>
        <dbReference type="Pfam" id="PF01117"/>
    </source>
</evidence>
<dbReference type="Pfam" id="PF01117">
    <property type="entry name" value="Aerolysin"/>
    <property type="match status" value="1"/>
</dbReference>